<dbReference type="SMART" id="SM00388">
    <property type="entry name" value="HisKA"/>
    <property type="match status" value="1"/>
</dbReference>
<dbReference type="InterPro" id="IPR036890">
    <property type="entry name" value="HATPase_C_sf"/>
</dbReference>
<dbReference type="PROSITE" id="PS50924">
    <property type="entry name" value="MHYT"/>
    <property type="match status" value="1"/>
</dbReference>
<dbReference type="SMART" id="SM00387">
    <property type="entry name" value="HATPase_c"/>
    <property type="match status" value="1"/>
</dbReference>
<dbReference type="InterPro" id="IPR001789">
    <property type="entry name" value="Sig_transdc_resp-reg_receiver"/>
</dbReference>
<comment type="caution">
    <text evidence="20">The sequence shown here is derived from an EMBL/GenBank/DDBJ whole genome shotgun (WGS) entry which is preliminary data.</text>
</comment>
<dbReference type="Gene3D" id="3.30.565.10">
    <property type="entry name" value="Histidine kinase-like ATPase, C-terminal domain"/>
    <property type="match status" value="1"/>
</dbReference>
<feature type="transmembrane region" description="Helical" evidence="14">
    <location>
        <begin position="96"/>
        <end position="115"/>
    </location>
</feature>
<comment type="function">
    <text evidence="9">Putative oxygen sensor; modulates the activity of FixJ, a transcriptional activator of nitrogen fixation fixK gene. FixL probably acts as a kinase that phosphorylates FixJ.</text>
</comment>
<evidence type="ECO:0000256" key="2">
    <source>
        <dbReference type="ARBA" id="ARBA00012438"/>
    </source>
</evidence>
<keyword evidence="4" id="KW-0808">Transferase</keyword>
<dbReference type="SUPFAM" id="SSF55785">
    <property type="entry name" value="PYP-like sensor domain (PAS domain)"/>
    <property type="match status" value="2"/>
</dbReference>
<feature type="transmembrane region" description="Helical" evidence="14">
    <location>
        <begin position="58"/>
        <end position="84"/>
    </location>
</feature>
<dbReference type="Pfam" id="PF00989">
    <property type="entry name" value="PAS"/>
    <property type="match status" value="1"/>
</dbReference>
<dbReference type="EMBL" id="AHMO02000011">
    <property type="protein sequence ID" value="EQA43461.1"/>
    <property type="molecule type" value="Genomic_DNA"/>
</dbReference>
<dbReference type="PROSITE" id="PS50112">
    <property type="entry name" value="PAS"/>
    <property type="match status" value="2"/>
</dbReference>
<dbReference type="AlphaFoldDB" id="T0F6A9"/>
<evidence type="ECO:0000259" key="17">
    <source>
        <dbReference type="PROSITE" id="PS50112"/>
    </source>
</evidence>
<dbReference type="Proteomes" id="UP000015454">
    <property type="component" value="Unassembled WGS sequence"/>
</dbReference>
<keyword evidence="7" id="KW-0067">ATP-binding</keyword>
<evidence type="ECO:0000256" key="14">
    <source>
        <dbReference type="PROSITE-ProRule" id="PRU00244"/>
    </source>
</evidence>
<comment type="subunit">
    <text evidence="10">At low DSF concentrations, interacts with RpfF.</text>
</comment>
<dbReference type="OrthoDB" id="6192248at2"/>
<dbReference type="PANTHER" id="PTHR45339">
    <property type="entry name" value="HYBRID SIGNAL TRANSDUCTION HISTIDINE KINASE J"/>
    <property type="match status" value="1"/>
</dbReference>
<dbReference type="GO" id="GO:0006355">
    <property type="term" value="P:regulation of DNA-templated transcription"/>
    <property type="evidence" value="ECO:0007669"/>
    <property type="project" value="InterPro"/>
</dbReference>
<dbReference type="Pfam" id="PF02518">
    <property type="entry name" value="HATPase_c"/>
    <property type="match status" value="1"/>
</dbReference>
<evidence type="ECO:0000259" key="18">
    <source>
        <dbReference type="PROSITE" id="PS50113"/>
    </source>
</evidence>
<keyword evidence="14" id="KW-0812">Transmembrane</keyword>
<dbReference type="CDD" id="cd00082">
    <property type="entry name" value="HisKA"/>
    <property type="match status" value="1"/>
</dbReference>
<dbReference type="CDD" id="cd16922">
    <property type="entry name" value="HATPase_EvgS-ArcB-TorS-like"/>
    <property type="match status" value="1"/>
</dbReference>
<dbReference type="Pfam" id="PF00512">
    <property type="entry name" value="HisKA"/>
    <property type="match status" value="1"/>
</dbReference>
<evidence type="ECO:0000256" key="9">
    <source>
        <dbReference type="ARBA" id="ARBA00059827"/>
    </source>
</evidence>
<organism evidence="20 21">
    <name type="scientific">Leptospira broomii serovar Hurstbridge str. 5399</name>
    <dbReference type="NCBI Taxonomy" id="1049789"/>
    <lineage>
        <taxon>Bacteria</taxon>
        <taxon>Pseudomonadati</taxon>
        <taxon>Spirochaetota</taxon>
        <taxon>Spirochaetia</taxon>
        <taxon>Leptospirales</taxon>
        <taxon>Leptospiraceae</taxon>
        <taxon>Leptospira</taxon>
    </lineage>
</organism>
<name>T0F6A9_9LEPT</name>
<dbReference type="Gene3D" id="3.30.450.20">
    <property type="entry name" value="PAS domain"/>
    <property type="match status" value="2"/>
</dbReference>
<dbReference type="CDD" id="cd00130">
    <property type="entry name" value="PAS"/>
    <property type="match status" value="2"/>
</dbReference>
<dbReference type="InterPro" id="IPR004358">
    <property type="entry name" value="Sig_transdc_His_kin-like_C"/>
</dbReference>
<evidence type="ECO:0000256" key="11">
    <source>
        <dbReference type="ARBA" id="ARBA00068150"/>
    </source>
</evidence>
<dbReference type="InterPro" id="IPR003594">
    <property type="entry name" value="HATPase_dom"/>
</dbReference>
<dbReference type="Pfam" id="PF08447">
    <property type="entry name" value="PAS_3"/>
    <property type="match status" value="1"/>
</dbReference>
<dbReference type="RefSeq" id="WP_010570177.1">
    <property type="nucleotide sequence ID" value="NZ_AHMO02000011.1"/>
</dbReference>
<dbReference type="SMART" id="SM00086">
    <property type="entry name" value="PAC"/>
    <property type="match status" value="2"/>
</dbReference>
<evidence type="ECO:0000256" key="4">
    <source>
        <dbReference type="ARBA" id="ARBA00022679"/>
    </source>
</evidence>
<keyword evidence="14" id="KW-1133">Transmembrane helix</keyword>
<dbReference type="InterPro" id="IPR003661">
    <property type="entry name" value="HisK_dim/P_dom"/>
</dbReference>
<dbReference type="InterPro" id="IPR011006">
    <property type="entry name" value="CheY-like_superfamily"/>
</dbReference>
<dbReference type="InterPro" id="IPR035965">
    <property type="entry name" value="PAS-like_dom_sf"/>
</dbReference>
<dbReference type="SUPFAM" id="SSF52172">
    <property type="entry name" value="CheY-like"/>
    <property type="match status" value="1"/>
</dbReference>
<feature type="domain" description="Histidine kinase" evidence="15">
    <location>
        <begin position="545"/>
        <end position="761"/>
    </location>
</feature>
<dbReference type="NCBIfam" id="TIGR00229">
    <property type="entry name" value="sensory_box"/>
    <property type="match status" value="2"/>
</dbReference>
<dbReference type="Gene3D" id="3.40.50.2300">
    <property type="match status" value="1"/>
</dbReference>
<keyword evidence="5" id="KW-0547">Nucleotide-binding</keyword>
<dbReference type="SUPFAM" id="SSF55874">
    <property type="entry name" value="ATPase domain of HSP90 chaperone/DNA topoisomerase II/histidine kinase"/>
    <property type="match status" value="1"/>
</dbReference>
<sequence>MTETMRQFFISDQSASFLDSSYDPGLIVLSVLVSIFSSYIALRMVGQPLPESLPPASRFLILFAASIALGCGVWSMHFIGMLSFKLCTNVTYDRTLTIVSVLPSIVASMVALTYVSRSKLRIRELIIGGVLVGSGIGSMHYTGMAAMRMNASLRYDPWIFALSILVAVVLAILSLWIRFGLQSLRLTSHWPTLISGSVMGIAISGMHYTGMAAARFIGSQETVTPNNQTDPMFLALSVSVITIGFTLFTFSVNAFFMYRKLVNNLKESEARMRAIISTAVDGVITIDINGRIIDFNKSAERIFGYTNSELFGKNIRELMPEPYHSGEGTYLKNYIRTGTTKIIGTGREALGRKKDGSIFPVRLAIGHVKLPREVLFVSFVTDISERKMIETALKQSEQQVRSLIQNIPGITYRCLFNEDRTTLYMSDAVESMTGYPVSDFFPPNPIRSYNDIIHPQDQAAVYQAVEDAVREKRTFVLEYRIIHRNGEIRWFWENGSAIFGSNGDILFLDGVILDITERHNMEEDLRTSKEKAELASVTKTSFLANMSHEIRTPMNSIIGFTEVLLSGKLEKDQRAHLETVKGSAKSLLRLLNDILNTAKLEKGAVELESVGFSLFRLIGELKSFLGISAIKKRLDFEVIQDPELSEFYRGDSLRIRQILINLIGNAIKFTDKGKVTLKIEKSGKELHFSVIDTGIGIRTDRLERIFEPFTQADISTTRRFGGTGLGTTICKQLTELMGGKIWAESRLGEGSIFHVLIPLQKIDGPKTEIKKSIRRNLPSLNILVVDDIEQNTELVELLLNNEGHTVSSAYNGEEALKKVLSNKFDLILMDVQMPVLDGLRATKLIRHYEIEEHVPRTPILALTASVFEEDRNSAKAAGMDGFISKPIDFNQMIEEITKVMNFSGPTLSLSKVAKSGTGSSSDFERAEELIRLLFNSFRKGYIEDKHMDELLSLISGEVEDTKLDELVSKIEQFEFEAAQRILQELTRSLGIKGVNQE</sequence>
<keyword evidence="14" id="KW-0472">Membrane</keyword>
<keyword evidence="6" id="KW-0418">Kinase</keyword>
<dbReference type="SUPFAM" id="SSF47384">
    <property type="entry name" value="Homodimeric domain of signal transducing histidine kinase"/>
    <property type="match status" value="1"/>
</dbReference>
<keyword evidence="21" id="KW-1185">Reference proteome</keyword>
<dbReference type="PROSITE" id="PS50110">
    <property type="entry name" value="RESPONSE_REGULATORY"/>
    <property type="match status" value="1"/>
</dbReference>
<dbReference type="PRINTS" id="PR00344">
    <property type="entry name" value="BCTRLSENSOR"/>
</dbReference>
<dbReference type="PROSITE" id="PS50109">
    <property type="entry name" value="HIS_KIN"/>
    <property type="match status" value="1"/>
</dbReference>
<dbReference type="InterPro" id="IPR005467">
    <property type="entry name" value="His_kinase_dom"/>
</dbReference>
<dbReference type="InterPro" id="IPR005330">
    <property type="entry name" value="MHYT_dom"/>
</dbReference>
<evidence type="ECO:0000256" key="12">
    <source>
        <dbReference type="ARBA" id="ARBA00070616"/>
    </source>
</evidence>
<dbReference type="InterPro" id="IPR036097">
    <property type="entry name" value="HisK_dim/P_sf"/>
</dbReference>
<keyword evidence="8" id="KW-0902">Two-component regulatory system</keyword>
<dbReference type="CDD" id="cd17546">
    <property type="entry name" value="REC_hyHK_CKI1_RcsC-like"/>
    <property type="match status" value="1"/>
</dbReference>
<dbReference type="GO" id="GO:0005524">
    <property type="term" value="F:ATP binding"/>
    <property type="evidence" value="ECO:0007669"/>
    <property type="project" value="UniProtKB-KW"/>
</dbReference>
<dbReference type="Pfam" id="PF03707">
    <property type="entry name" value="MHYT"/>
    <property type="match status" value="3"/>
</dbReference>
<dbReference type="InterPro" id="IPR013655">
    <property type="entry name" value="PAS_fold_3"/>
</dbReference>
<dbReference type="SMART" id="SM00448">
    <property type="entry name" value="REC"/>
    <property type="match status" value="1"/>
</dbReference>
<evidence type="ECO:0000256" key="13">
    <source>
        <dbReference type="PROSITE-ProRule" id="PRU00169"/>
    </source>
</evidence>
<evidence type="ECO:0000256" key="3">
    <source>
        <dbReference type="ARBA" id="ARBA00022553"/>
    </source>
</evidence>
<reference evidence="20" key="1">
    <citation type="submission" date="2013-05" db="EMBL/GenBank/DDBJ databases">
        <authorList>
            <person name="Harkins D.M."/>
            <person name="Durkin A.S."/>
            <person name="Brinkac L.M."/>
            <person name="Haft D.H."/>
            <person name="Selengut J.D."/>
            <person name="Sanka R."/>
            <person name="DePew J."/>
            <person name="Purushe J."/>
            <person name="Hartskeerl R.A."/>
            <person name="Ahmed A."/>
            <person name="van der Linden H."/>
            <person name="Goris M.G.A."/>
            <person name="Vinetz J.M."/>
            <person name="Sutton G.G."/>
            <person name="Nierman W.C."/>
            <person name="Fouts D.E."/>
        </authorList>
    </citation>
    <scope>NUCLEOTIDE SEQUENCE [LARGE SCALE GENOMIC DNA]</scope>
    <source>
        <strain evidence="20">5399</strain>
    </source>
</reference>
<dbReference type="EC" id="2.7.13.3" evidence="2"/>
<evidence type="ECO:0000259" key="19">
    <source>
        <dbReference type="PROSITE" id="PS50924"/>
    </source>
</evidence>
<evidence type="ECO:0000256" key="1">
    <source>
        <dbReference type="ARBA" id="ARBA00000085"/>
    </source>
</evidence>
<feature type="domain" description="PAS" evidence="17">
    <location>
        <begin position="268"/>
        <end position="338"/>
    </location>
</feature>
<evidence type="ECO:0000256" key="5">
    <source>
        <dbReference type="ARBA" id="ARBA00022741"/>
    </source>
</evidence>
<feature type="domain" description="PAC" evidence="18">
    <location>
        <begin position="475"/>
        <end position="527"/>
    </location>
</feature>
<feature type="modified residue" description="4-aspartylphosphate" evidence="13">
    <location>
        <position position="830"/>
    </location>
</feature>
<dbReference type="FunFam" id="3.30.565.10:FF:000010">
    <property type="entry name" value="Sensor histidine kinase RcsC"/>
    <property type="match status" value="1"/>
</dbReference>
<comment type="catalytic activity">
    <reaction evidence="1">
        <text>ATP + protein L-histidine = ADP + protein N-phospho-L-histidine.</text>
        <dbReference type="EC" id="2.7.13.3"/>
    </reaction>
</comment>
<feature type="transmembrane region" description="Helical" evidence="14">
    <location>
        <begin position="158"/>
        <end position="181"/>
    </location>
</feature>
<feature type="domain" description="Response regulatory" evidence="16">
    <location>
        <begin position="781"/>
        <end position="900"/>
    </location>
</feature>
<feature type="transmembrane region" description="Helical" evidence="14">
    <location>
        <begin position="233"/>
        <end position="256"/>
    </location>
</feature>
<feature type="transmembrane region" description="Helical" evidence="14">
    <location>
        <begin position="127"/>
        <end position="146"/>
    </location>
</feature>
<keyword evidence="3 13" id="KW-0597">Phosphoprotein</keyword>
<evidence type="ECO:0000259" key="16">
    <source>
        <dbReference type="PROSITE" id="PS50110"/>
    </source>
</evidence>
<dbReference type="FunFam" id="3.30.450.20:FF:000060">
    <property type="entry name" value="Sensor protein FixL"/>
    <property type="match status" value="1"/>
</dbReference>
<dbReference type="InterPro" id="IPR001610">
    <property type="entry name" value="PAC"/>
</dbReference>
<proteinExistence type="predicted"/>
<gene>
    <name evidence="20" type="ORF">LEP1GSC050_1777</name>
</gene>
<feature type="domain" description="PAS" evidence="17">
    <location>
        <begin position="396"/>
        <end position="472"/>
    </location>
</feature>
<dbReference type="InterPro" id="IPR000014">
    <property type="entry name" value="PAS"/>
</dbReference>
<dbReference type="InterPro" id="IPR013767">
    <property type="entry name" value="PAS_fold"/>
</dbReference>
<protein>
    <recommendedName>
        <fullName evidence="12">Sensor protein FixL</fullName>
        <ecNumber evidence="2">2.7.13.3</ecNumber>
    </recommendedName>
    <alternativeName>
        <fullName evidence="11">Sensory/regulatory protein RpfC</fullName>
    </alternativeName>
</protein>
<dbReference type="GO" id="GO:0000155">
    <property type="term" value="F:phosphorelay sensor kinase activity"/>
    <property type="evidence" value="ECO:0007669"/>
    <property type="project" value="InterPro"/>
</dbReference>
<dbReference type="SMART" id="SM00091">
    <property type="entry name" value="PAS"/>
    <property type="match status" value="2"/>
</dbReference>
<evidence type="ECO:0000259" key="15">
    <source>
        <dbReference type="PROSITE" id="PS50109"/>
    </source>
</evidence>
<feature type="domain" description="MHYT" evidence="19">
    <location>
        <begin position="22"/>
        <end position="217"/>
    </location>
</feature>
<dbReference type="InterPro" id="IPR000700">
    <property type="entry name" value="PAS-assoc_C"/>
</dbReference>
<dbReference type="Pfam" id="PF00072">
    <property type="entry name" value="Response_reg"/>
    <property type="match status" value="1"/>
</dbReference>
<evidence type="ECO:0000256" key="7">
    <source>
        <dbReference type="ARBA" id="ARBA00022840"/>
    </source>
</evidence>
<dbReference type="Gene3D" id="1.10.287.130">
    <property type="match status" value="1"/>
</dbReference>
<dbReference type="FunFam" id="1.10.287.130:FF:000002">
    <property type="entry name" value="Two-component osmosensing histidine kinase"/>
    <property type="match status" value="1"/>
</dbReference>
<evidence type="ECO:0000256" key="6">
    <source>
        <dbReference type="ARBA" id="ARBA00022777"/>
    </source>
</evidence>
<evidence type="ECO:0000256" key="8">
    <source>
        <dbReference type="ARBA" id="ARBA00023012"/>
    </source>
</evidence>
<evidence type="ECO:0000313" key="21">
    <source>
        <dbReference type="Proteomes" id="UP000015454"/>
    </source>
</evidence>
<evidence type="ECO:0000256" key="10">
    <source>
        <dbReference type="ARBA" id="ARBA00064003"/>
    </source>
</evidence>
<dbReference type="GO" id="GO:0016020">
    <property type="term" value="C:membrane"/>
    <property type="evidence" value="ECO:0007669"/>
    <property type="project" value="UniProtKB-UniRule"/>
</dbReference>
<dbReference type="PROSITE" id="PS50113">
    <property type="entry name" value="PAC"/>
    <property type="match status" value="1"/>
</dbReference>
<dbReference type="STRING" id="1049789.LEP1GSC050_1777"/>
<accession>T0F6A9</accession>
<feature type="transmembrane region" description="Helical" evidence="14">
    <location>
        <begin position="26"/>
        <end position="46"/>
    </location>
</feature>
<dbReference type="PANTHER" id="PTHR45339:SF1">
    <property type="entry name" value="HYBRID SIGNAL TRANSDUCTION HISTIDINE KINASE J"/>
    <property type="match status" value="1"/>
</dbReference>
<evidence type="ECO:0000313" key="20">
    <source>
        <dbReference type="EMBL" id="EQA43461.1"/>
    </source>
</evidence>